<dbReference type="SUPFAM" id="SSF52540">
    <property type="entry name" value="P-loop containing nucleoside triphosphate hydrolases"/>
    <property type="match status" value="1"/>
</dbReference>
<dbReference type="InterPro" id="IPR027417">
    <property type="entry name" value="P-loop_NTPase"/>
</dbReference>
<dbReference type="Pfam" id="PF00685">
    <property type="entry name" value="Sulfotransfer_1"/>
    <property type="match status" value="1"/>
</dbReference>
<reference evidence="4" key="1">
    <citation type="submission" date="2023-01" db="EMBL/GenBank/DDBJ databases">
        <title>Genome assembly of the deep-sea coral Lophelia pertusa.</title>
        <authorList>
            <person name="Herrera S."/>
            <person name="Cordes E."/>
        </authorList>
    </citation>
    <scope>NUCLEOTIDE SEQUENCE</scope>
    <source>
        <strain evidence="4">USNM1676648</strain>
        <tissue evidence="4">Polyp</tissue>
    </source>
</reference>
<dbReference type="GO" id="GO:0004304">
    <property type="term" value="F:estrone sulfotransferase activity"/>
    <property type="evidence" value="ECO:0007669"/>
    <property type="project" value="UniProtKB-EC"/>
</dbReference>
<evidence type="ECO:0000259" key="3">
    <source>
        <dbReference type="Pfam" id="PF00685"/>
    </source>
</evidence>
<dbReference type="EMBL" id="MU826869">
    <property type="protein sequence ID" value="KAJ7370295.1"/>
    <property type="molecule type" value="Genomic_DNA"/>
</dbReference>
<feature type="domain" description="Sulfotransferase" evidence="3">
    <location>
        <begin position="6"/>
        <end position="234"/>
    </location>
</feature>
<name>A0A9W9YVQ4_9CNID</name>
<dbReference type="Proteomes" id="UP001163046">
    <property type="component" value="Unassembled WGS sequence"/>
</dbReference>
<keyword evidence="2 4" id="KW-0808">Transferase</keyword>
<evidence type="ECO:0000256" key="1">
    <source>
        <dbReference type="ARBA" id="ARBA00005771"/>
    </source>
</evidence>
<dbReference type="PANTHER" id="PTHR11783">
    <property type="entry name" value="SULFOTRANSFERASE SULT"/>
    <property type="match status" value="1"/>
</dbReference>
<gene>
    <name evidence="4" type="primary">SULT1C3_2</name>
    <name evidence="4" type="ORF">OS493_033375</name>
</gene>
<proteinExistence type="inferred from homology"/>
<dbReference type="EC" id="2.8.2.4" evidence="4"/>
<protein>
    <submittedName>
        <fullName evidence="4">Aryl sulfotransferase</fullName>
        <ecNumber evidence="4">2.8.2.4</ecNumber>
    </submittedName>
</protein>
<evidence type="ECO:0000256" key="2">
    <source>
        <dbReference type="ARBA" id="ARBA00022679"/>
    </source>
</evidence>
<dbReference type="Gene3D" id="3.40.50.300">
    <property type="entry name" value="P-loop containing nucleotide triphosphate hydrolases"/>
    <property type="match status" value="1"/>
</dbReference>
<organism evidence="4 5">
    <name type="scientific">Desmophyllum pertusum</name>
    <dbReference type="NCBI Taxonomy" id="174260"/>
    <lineage>
        <taxon>Eukaryota</taxon>
        <taxon>Metazoa</taxon>
        <taxon>Cnidaria</taxon>
        <taxon>Anthozoa</taxon>
        <taxon>Hexacorallia</taxon>
        <taxon>Scleractinia</taxon>
        <taxon>Caryophylliina</taxon>
        <taxon>Caryophylliidae</taxon>
        <taxon>Desmophyllum</taxon>
    </lineage>
</organism>
<evidence type="ECO:0000313" key="4">
    <source>
        <dbReference type="EMBL" id="KAJ7370295.1"/>
    </source>
</evidence>
<keyword evidence="5" id="KW-1185">Reference proteome</keyword>
<dbReference type="OrthoDB" id="205623at2759"/>
<dbReference type="AlphaFoldDB" id="A0A9W9YVQ4"/>
<sequence>MQHGLGTTWLQEILWQLYNNGEKSRAKIFDRVPMLERGTSPDRVDVRSLPSPRLLHSHVTYDVIPKGKSDETWCKYVYVARNPKDVAVSFYEFMKDHGSAAGYNGPWEFFARLFVEGKVSYGPWNDHALGWWKHKDDPNVLFLKFEDLKMDLPSGVRAIAEFLDKPLTEDVINKIAEQCSFKGMMKNASNYWLQGTAEGPKLLRKGEIGDWKNYFTPELNKKFENEVMNKLRGTGLEFDFGN</sequence>
<evidence type="ECO:0000313" key="5">
    <source>
        <dbReference type="Proteomes" id="UP001163046"/>
    </source>
</evidence>
<comment type="similarity">
    <text evidence="1">Belongs to the sulfotransferase 1 family.</text>
</comment>
<accession>A0A9W9YVQ4</accession>
<comment type="caution">
    <text evidence="4">The sequence shown here is derived from an EMBL/GenBank/DDBJ whole genome shotgun (WGS) entry which is preliminary data.</text>
</comment>
<dbReference type="InterPro" id="IPR000863">
    <property type="entry name" value="Sulfotransferase_dom"/>
</dbReference>